<keyword evidence="1" id="KW-0472">Membrane</keyword>
<comment type="caution">
    <text evidence="2">The sequence shown here is derived from an EMBL/GenBank/DDBJ whole genome shotgun (WGS) entry which is preliminary data.</text>
</comment>
<feature type="transmembrane region" description="Helical" evidence="1">
    <location>
        <begin position="37"/>
        <end position="61"/>
    </location>
</feature>
<name>A0ABT8SKQ9_9CAUL</name>
<feature type="transmembrane region" description="Helical" evidence="1">
    <location>
        <begin position="12"/>
        <end position="31"/>
    </location>
</feature>
<reference evidence="2" key="1">
    <citation type="submission" date="2023-07" db="EMBL/GenBank/DDBJ databases">
        <title>Brevundimonas soil sp. nov., isolated from the soil of chemical plant.</title>
        <authorList>
            <person name="Wu N."/>
        </authorList>
    </citation>
    <scope>NUCLEOTIDE SEQUENCE</scope>
    <source>
        <strain evidence="2">XZ-24</strain>
    </source>
</reference>
<feature type="transmembrane region" description="Helical" evidence="1">
    <location>
        <begin position="113"/>
        <end position="138"/>
    </location>
</feature>
<feature type="transmembrane region" description="Helical" evidence="1">
    <location>
        <begin position="73"/>
        <end position="93"/>
    </location>
</feature>
<dbReference type="RefSeq" id="WP_302109496.1">
    <property type="nucleotide sequence ID" value="NZ_JAUKTR010000002.1"/>
</dbReference>
<gene>
    <name evidence="2" type="ORF">Q0812_06470</name>
</gene>
<protein>
    <submittedName>
        <fullName evidence="2">Uncharacterized protein</fullName>
    </submittedName>
</protein>
<evidence type="ECO:0000256" key="1">
    <source>
        <dbReference type="SAM" id="Phobius"/>
    </source>
</evidence>
<sequence>MRRLAPPWTKALLIGGLGFALGASLAIWPGWFRSLGAVGAGLVMAALMAVVLYIGLVWWRSVDEAAREAHKSAWFWGANIALALGAVWLAVAVTNPDLLPLPAGVEGESEAAAFASGAFVTLMVQVVGYAIAWAIWWLRRR</sequence>
<organism evidence="2 3">
    <name type="scientific">Peiella sedimenti</name>
    <dbReference type="NCBI Taxonomy" id="3061083"/>
    <lineage>
        <taxon>Bacteria</taxon>
        <taxon>Pseudomonadati</taxon>
        <taxon>Pseudomonadota</taxon>
        <taxon>Alphaproteobacteria</taxon>
        <taxon>Caulobacterales</taxon>
        <taxon>Caulobacteraceae</taxon>
        <taxon>Peiella</taxon>
    </lineage>
</organism>
<proteinExistence type="predicted"/>
<dbReference type="Proteomes" id="UP001169063">
    <property type="component" value="Unassembled WGS sequence"/>
</dbReference>
<keyword evidence="1" id="KW-1133">Transmembrane helix</keyword>
<accession>A0ABT8SKQ9</accession>
<keyword evidence="3" id="KW-1185">Reference proteome</keyword>
<keyword evidence="1" id="KW-0812">Transmembrane</keyword>
<dbReference type="EMBL" id="JAUKTR010000002">
    <property type="protein sequence ID" value="MDO1559071.1"/>
    <property type="molecule type" value="Genomic_DNA"/>
</dbReference>
<evidence type="ECO:0000313" key="3">
    <source>
        <dbReference type="Proteomes" id="UP001169063"/>
    </source>
</evidence>
<evidence type="ECO:0000313" key="2">
    <source>
        <dbReference type="EMBL" id="MDO1559071.1"/>
    </source>
</evidence>